<dbReference type="AlphaFoldDB" id="A0A1G8DYJ3"/>
<gene>
    <name evidence="4" type="ORF">SAMN05660652_01982</name>
</gene>
<feature type="domain" description="NAD-dependent epimerase/dehydratase" evidence="3">
    <location>
        <begin position="3"/>
        <end position="211"/>
    </location>
</feature>
<dbReference type="PANTHER" id="PTHR43000">
    <property type="entry name" value="DTDP-D-GLUCOSE 4,6-DEHYDRATASE-RELATED"/>
    <property type="match status" value="1"/>
</dbReference>
<evidence type="ECO:0000259" key="3">
    <source>
        <dbReference type="Pfam" id="PF01370"/>
    </source>
</evidence>
<dbReference type="RefSeq" id="WP_091937130.1">
    <property type="nucleotide sequence ID" value="NZ_FNCY01000007.1"/>
</dbReference>
<comment type="pathway">
    <text evidence="1">Bacterial outer membrane biogenesis; LPS O-antigen biosynthesis.</text>
</comment>
<evidence type="ECO:0000256" key="2">
    <source>
        <dbReference type="ARBA" id="ARBA00007637"/>
    </source>
</evidence>
<dbReference type="EMBL" id="FNCY01000007">
    <property type="protein sequence ID" value="SDH62737.1"/>
    <property type="molecule type" value="Genomic_DNA"/>
</dbReference>
<protein>
    <submittedName>
        <fullName evidence="4">dTDP-6-deoxy-L-talose 4-dehydrogenase (NAD+)</fullName>
    </submittedName>
</protein>
<dbReference type="OrthoDB" id="9802815at2"/>
<name>A0A1G8DYJ3_9RHOO</name>
<dbReference type="InterPro" id="IPR036291">
    <property type="entry name" value="NAD(P)-bd_dom_sf"/>
</dbReference>
<reference evidence="4 5" key="1">
    <citation type="submission" date="2016-10" db="EMBL/GenBank/DDBJ databases">
        <authorList>
            <person name="de Groot N.N."/>
        </authorList>
    </citation>
    <scope>NUCLEOTIDE SEQUENCE [LARGE SCALE GENOMIC DNA]</scope>
    <source>
        <strain evidence="4 5">DSM 5885</strain>
    </source>
</reference>
<evidence type="ECO:0000313" key="5">
    <source>
        <dbReference type="Proteomes" id="UP000198607"/>
    </source>
</evidence>
<dbReference type="Pfam" id="PF01370">
    <property type="entry name" value="Epimerase"/>
    <property type="match status" value="1"/>
</dbReference>
<proteinExistence type="inferred from homology"/>
<accession>A0A1G8DYJ3</accession>
<dbReference type="Proteomes" id="UP000198607">
    <property type="component" value="Unassembled WGS sequence"/>
</dbReference>
<evidence type="ECO:0000256" key="1">
    <source>
        <dbReference type="ARBA" id="ARBA00005125"/>
    </source>
</evidence>
<dbReference type="Gene3D" id="3.40.50.720">
    <property type="entry name" value="NAD(P)-binding Rossmann-like Domain"/>
    <property type="match status" value="1"/>
</dbReference>
<comment type="similarity">
    <text evidence="2">Belongs to the NAD(P)-dependent epimerase/dehydratase family.</text>
</comment>
<organism evidence="4 5">
    <name type="scientific">Propionivibrio dicarboxylicus</name>
    <dbReference type="NCBI Taxonomy" id="83767"/>
    <lineage>
        <taxon>Bacteria</taxon>
        <taxon>Pseudomonadati</taxon>
        <taxon>Pseudomonadota</taxon>
        <taxon>Betaproteobacteria</taxon>
        <taxon>Rhodocyclales</taxon>
        <taxon>Rhodocyclaceae</taxon>
        <taxon>Propionivibrio</taxon>
    </lineage>
</organism>
<dbReference type="InterPro" id="IPR001509">
    <property type="entry name" value="Epimerase_deHydtase"/>
</dbReference>
<dbReference type="CDD" id="cd08946">
    <property type="entry name" value="SDR_e"/>
    <property type="match status" value="1"/>
</dbReference>
<dbReference type="SUPFAM" id="SSF51735">
    <property type="entry name" value="NAD(P)-binding Rossmann-fold domains"/>
    <property type="match status" value="1"/>
</dbReference>
<dbReference type="STRING" id="83767.SAMN05660652_01982"/>
<keyword evidence="5" id="KW-1185">Reference proteome</keyword>
<evidence type="ECO:0000313" key="4">
    <source>
        <dbReference type="EMBL" id="SDH62737.1"/>
    </source>
</evidence>
<sequence>MKIAVTGANGFIGRHVLAALEKKGIELVVVTRSEAQPDGVSARNCVSLDIYGEESDVFEQLGRPDALIHLAWGGLPNYGSLHHFETELPQQYRFLQRLIKSGLQNLTVTGTCFEYGMMSGSLIETVTQPPSNPYGFAKDALRRQLEFLQEKTPFNLVWTRLFYLYGQGQSKTSLLPQLKHAVEQNEEYFNMSGGEQLRDYLPVEAVADYLVDLTLMKADIGVVNVCSGQPTSVRNLVEGWIREHGWKIKLNLGHFPYPTYEPMAFWGNMSKLQKLLESQ</sequence>